<dbReference type="KEGG" id="lgi:LOTGIDRAFT_166254"/>
<feature type="region of interest" description="Disordered" evidence="2">
    <location>
        <begin position="22"/>
        <end position="47"/>
    </location>
</feature>
<dbReference type="HOGENOM" id="CLU_426607_0_0_1"/>
<keyword evidence="4" id="KW-1185">Reference proteome</keyword>
<protein>
    <submittedName>
        <fullName evidence="3">Uncharacterized protein</fullName>
    </submittedName>
</protein>
<dbReference type="OrthoDB" id="10057439at2759"/>
<dbReference type="GO" id="GO:0007224">
    <property type="term" value="P:smoothened signaling pathway"/>
    <property type="evidence" value="ECO:0007669"/>
    <property type="project" value="InterPro"/>
</dbReference>
<gene>
    <name evidence="3" type="ORF">LOTGIDRAFT_166254</name>
</gene>
<dbReference type="GeneID" id="20240291"/>
<accession>V4BFH4</accession>
<dbReference type="GO" id="GO:0005814">
    <property type="term" value="C:centriole"/>
    <property type="evidence" value="ECO:0007669"/>
    <property type="project" value="TreeGrafter"/>
</dbReference>
<feature type="compositionally biased region" description="Low complexity" evidence="2">
    <location>
        <begin position="26"/>
        <end position="47"/>
    </location>
</feature>
<feature type="compositionally biased region" description="Basic and acidic residues" evidence="2">
    <location>
        <begin position="409"/>
        <end position="418"/>
    </location>
</feature>
<sequence length="642" mass="72655">MEEPAVRSCLLDMLSVTDTAVNSIRKNPSPKSNNSNNPDVSCSQSSSVSQESCKESVGGSTTVSEVLIASTNVARCELDDKPLPKQVTVVRHNGMTIKSDVDVIKSQNTLLRMLSDSSYDDEGKENLPMEENVNDSIVSVEGRITISSDRKTDSRKDRFLQVDRNHNVKKNQGVESETCSSARTTTGSSIQDDVKIEQFHLTDKQKSLRQLLGKKSDQSGPVKRVIHPKLLQKQEPVQKMCKKDEGCVSKEMLAASVAASAAAAVAQPFFQKEFEDKIHQTYHLVKNNPQSTEDSDKRIEELEKKVSVLNEQRIDHLEKLQQYQMEIQTQMLSQPCKQTNPSYHSAKPGVISVAPGVDRPSQLSPPRVPSTVYFPRQAPQPKHYSYPSEHSVDPSYPREPPTAAYFPRDYPHASRAREPIYPGIDQPGTSKSRDPLYSADFQRDHPQSRDISRREPSPNVIYPREDNRPGHIPRNPTSRAHFQRSPPPQDGRGKYFPARDRSFSPSRNNEPAFKISPKKASQVKLSPSRAQSSKYQQSKRKSPPRQEVKYFPRKREQPKRSPVKNKERKDSPLDTPAPRTRVPTPMVYDDEVSHTSDPRFNYGGLLEEIMEKNRSPSRPDKDTTFSVPDDTQYNRLFTYFQD</sequence>
<name>V4BFH4_LOTGI</name>
<dbReference type="GO" id="GO:0036064">
    <property type="term" value="C:ciliary basal body"/>
    <property type="evidence" value="ECO:0007669"/>
    <property type="project" value="TreeGrafter"/>
</dbReference>
<evidence type="ECO:0000256" key="2">
    <source>
        <dbReference type="SAM" id="MobiDB-lite"/>
    </source>
</evidence>
<feature type="compositionally biased region" description="Basic and acidic residues" evidence="2">
    <location>
        <begin position="491"/>
        <end position="502"/>
    </location>
</feature>
<dbReference type="Proteomes" id="UP000030746">
    <property type="component" value="Unassembled WGS sequence"/>
</dbReference>
<dbReference type="InterPro" id="IPR029246">
    <property type="entry name" value="TALPID3"/>
</dbReference>
<evidence type="ECO:0000313" key="3">
    <source>
        <dbReference type="EMBL" id="ESO87674.1"/>
    </source>
</evidence>
<dbReference type="CTD" id="20240291"/>
<organism evidence="3 4">
    <name type="scientific">Lottia gigantea</name>
    <name type="common">Giant owl limpet</name>
    <dbReference type="NCBI Taxonomy" id="225164"/>
    <lineage>
        <taxon>Eukaryota</taxon>
        <taxon>Metazoa</taxon>
        <taxon>Spiralia</taxon>
        <taxon>Lophotrochozoa</taxon>
        <taxon>Mollusca</taxon>
        <taxon>Gastropoda</taxon>
        <taxon>Patellogastropoda</taxon>
        <taxon>Lottioidea</taxon>
        <taxon>Lottiidae</taxon>
        <taxon>Lottia</taxon>
    </lineage>
</organism>
<reference evidence="3 4" key="1">
    <citation type="journal article" date="2013" name="Nature">
        <title>Insights into bilaterian evolution from three spiralian genomes.</title>
        <authorList>
            <person name="Simakov O."/>
            <person name="Marletaz F."/>
            <person name="Cho S.J."/>
            <person name="Edsinger-Gonzales E."/>
            <person name="Havlak P."/>
            <person name="Hellsten U."/>
            <person name="Kuo D.H."/>
            <person name="Larsson T."/>
            <person name="Lv J."/>
            <person name="Arendt D."/>
            <person name="Savage R."/>
            <person name="Osoegawa K."/>
            <person name="de Jong P."/>
            <person name="Grimwood J."/>
            <person name="Chapman J.A."/>
            <person name="Shapiro H."/>
            <person name="Aerts A."/>
            <person name="Otillar R.P."/>
            <person name="Terry A.Y."/>
            <person name="Boore J.L."/>
            <person name="Grigoriev I.V."/>
            <person name="Lindberg D.R."/>
            <person name="Seaver E.C."/>
            <person name="Weisblat D.A."/>
            <person name="Putnam N.H."/>
            <person name="Rokhsar D.S."/>
        </authorList>
    </citation>
    <scope>NUCLEOTIDE SEQUENCE [LARGE SCALE GENOMIC DNA]</scope>
</reference>
<dbReference type="RefSeq" id="XP_009061571.1">
    <property type="nucleotide sequence ID" value="XM_009063323.1"/>
</dbReference>
<dbReference type="PANTHER" id="PTHR15721:SF2">
    <property type="entry name" value="PROTEIN TALPID3"/>
    <property type="match status" value="1"/>
</dbReference>
<evidence type="ECO:0000313" key="4">
    <source>
        <dbReference type="Proteomes" id="UP000030746"/>
    </source>
</evidence>
<proteinExistence type="predicted"/>
<dbReference type="EMBL" id="KB202849">
    <property type="protein sequence ID" value="ESO87674.1"/>
    <property type="molecule type" value="Genomic_DNA"/>
</dbReference>
<feature type="region of interest" description="Disordered" evidence="2">
    <location>
        <begin position="356"/>
        <end position="601"/>
    </location>
</feature>
<feature type="compositionally biased region" description="Basic and acidic residues" evidence="2">
    <location>
        <begin position="441"/>
        <end position="456"/>
    </location>
</feature>
<feature type="compositionally biased region" description="Basic and acidic residues" evidence="2">
    <location>
        <begin position="544"/>
        <end position="572"/>
    </location>
</feature>
<keyword evidence="1" id="KW-0175">Coiled coil</keyword>
<dbReference type="AlphaFoldDB" id="V4BFH4"/>
<dbReference type="PANTHER" id="PTHR15721">
    <property type="entry name" value="KIAA0586 PROTEIN"/>
    <property type="match status" value="1"/>
</dbReference>
<dbReference type="Pfam" id="PF15324">
    <property type="entry name" value="TALPID3"/>
    <property type="match status" value="1"/>
</dbReference>
<feature type="coiled-coil region" evidence="1">
    <location>
        <begin position="292"/>
        <end position="319"/>
    </location>
</feature>
<evidence type="ECO:0000256" key="1">
    <source>
        <dbReference type="SAM" id="Coils"/>
    </source>
</evidence>